<evidence type="ECO:0000313" key="6">
    <source>
        <dbReference type="EMBL" id="CAF4183597.1"/>
    </source>
</evidence>
<dbReference type="InterPro" id="IPR013087">
    <property type="entry name" value="Znf_C2H2_type"/>
</dbReference>
<keyword evidence="4" id="KW-0479">Metal-binding</keyword>
<evidence type="ECO:0000256" key="3">
    <source>
        <dbReference type="ARBA" id="ARBA00023242"/>
    </source>
</evidence>
<dbReference type="AlphaFoldDB" id="A0A8S2RQX7"/>
<keyword evidence="3" id="KW-0539">Nucleus</keyword>
<keyword evidence="2" id="KW-0804">Transcription</keyword>
<keyword evidence="4" id="KW-0863">Zinc-finger</keyword>
<keyword evidence="4" id="KW-0862">Zinc</keyword>
<feature type="non-terminal residue" evidence="6">
    <location>
        <position position="1"/>
    </location>
</feature>
<organism evidence="6 7">
    <name type="scientific">Rotaria magnacalcarata</name>
    <dbReference type="NCBI Taxonomy" id="392030"/>
    <lineage>
        <taxon>Eukaryota</taxon>
        <taxon>Metazoa</taxon>
        <taxon>Spiralia</taxon>
        <taxon>Gnathifera</taxon>
        <taxon>Rotifera</taxon>
        <taxon>Eurotatoria</taxon>
        <taxon>Bdelloidea</taxon>
        <taxon>Philodinida</taxon>
        <taxon>Philodinidae</taxon>
        <taxon>Rotaria</taxon>
    </lineage>
</organism>
<dbReference type="PANTHER" id="PTHR22970:SF14">
    <property type="entry name" value="AT-RICH INTERACTIVE DOMAIN-CONTAINING PROTEIN 2"/>
    <property type="match status" value="1"/>
</dbReference>
<dbReference type="InterPro" id="IPR052406">
    <property type="entry name" value="Chromatin_Remodeling_Comp"/>
</dbReference>
<name>A0A8S2RQX7_9BILA</name>
<comment type="caution">
    <text evidence="6">The sequence shown here is derived from an EMBL/GenBank/DDBJ whole genome shotgun (WGS) entry which is preliminary data.</text>
</comment>
<accession>A0A8S2RQX7</accession>
<evidence type="ECO:0000256" key="2">
    <source>
        <dbReference type="ARBA" id="ARBA00023163"/>
    </source>
</evidence>
<protein>
    <recommendedName>
        <fullName evidence="5">C2H2-type domain-containing protein</fullName>
    </recommendedName>
</protein>
<evidence type="ECO:0000313" key="7">
    <source>
        <dbReference type="Proteomes" id="UP000676336"/>
    </source>
</evidence>
<proteinExistence type="predicted"/>
<dbReference type="Gene3D" id="3.30.160.60">
    <property type="entry name" value="Classic Zinc Finger"/>
    <property type="match status" value="1"/>
</dbReference>
<dbReference type="PANTHER" id="PTHR22970">
    <property type="entry name" value="AT-RICH INTERACTIVE DOMAIN-CONTAINING PROTEIN 2"/>
    <property type="match status" value="1"/>
</dbReference>
<feature type="non-terminal residue" evidence="6">
    <location>
        <position position="93"/>
    </location>
</feature>
<feature type="domain" description="C2H2-type" evidence="5">
    <location>
        <begin position="38"/>
        <end position="68"/>
    </location>
</feature>
<dbReference type="EMBL" id="CAJOBI010015594">
    <property type="protein sequence ID" value="CAF4183597.1"/>
    <property type="molecule type" value="Genomic_DNA"/>
</dbReference>
<sequence length="93" mass="10772">MTITKKEEPIEQEIPDIKLNISTSNIITPSITSNSSDYICEWDNCRKSFSNARAVFHHACSAHVKRSTDYVCLWYGCDRIKRQKWALISHIQV</sequence>
<dbReference type="InterPro" id="IPR036236">
    <property type="entry name" value="Znf_C2H2_sf"/>
</dbReference>
<dbReference type="PROSITE" id="PS50157">
    <property type="entry name" value="ZINC_FINGER_C2H2_2"/>
    <property type="match status" value="1"/>
</dbReference>
<keyword evidence="1" id="KW-0805">Transcription regulation</keyword>
<evidence type="ECO:0000259" key="5">
    <source>
        <dbReference type="PROSITE" id="PS50157"/>
    </source>
</evidence>
<evidence type="ECO:0000256" key="4">
    <source>
        <dbReference type="PROSITE-ProRule" id="PRU00042"/>
    </source>
</evidence>
<dbReference type="SUPFAM" id="SSF57667">
    <property type="entry name" value="beta-beta-alpha zinc fingers"/>
    <property type="match status" value="1"/>
</dbReference>
<dbReference type="Proteomes" id="UP000676336">
    <property type="component" value="Unassembled WGS sequence"/>
</dbReference>
<dbReference type="PROSITE" id="PS00028">
    <property type="entry name" value="ZINC_FINGER_C2H2_1"/>
    <property type="match status" value="1"/>
</dbReference>
<dbReference type="GO" id="GO:0008270">
    <property type="term" value="F:zinc ion binding"/>
    <property type="evidence" value="ECO:0007669"/>
    <property type="project" value="UniProtKB-KW"/>
</dbReference>
<gene>
    <name evidence="6" type="ORF">SMN809_LOCUS21131</name>
</gene>
<evidence type="ECO:0000256" key="1">
    <source>
        <dbReference type="ARBA" id="ARBA00023015"/>
    </source>
</evidence>
<reference evidence="6" key="1">
    <citation type="submission" date="2021-02" db="EMBL/GenBank/DDBJ databases">
        <authorList>
            <person name="Nowell W R."/>
        </authorList>
    </citation>
    <scope>NUCLEOTIDE SEQUENCE</scope>
</reference>